<evidence type="ECO:0000313" key="2">
    <source>
        <dbReference type="Proteomes" id="UP000798662"/>
    </source>
</evidence>
<keyword evidence="2" id="KW-1185">Reference proteome</keyword>
<sequence length="765" mass="80013">MTGDDGGMGMRARLPLGRPADRARPDVSAVVAASAGASSAPLGLRNRSRSSSSSVSGTSDTDGSLGGGPDECSTSSGGISSVSAAPSPGSHLAEEDAGADADGEAVDGTLLTPSARSRAAATSASPLATGVAPKIGYVSSGRRFPVPRTLDMVDSLAFPRNWGPSEAVVVSILALNCLSLVGLRSLPTGFYVALFAFWRLAYNVGLGVLLRSQSHSSVVTRWVEGLSPKATAALKRAVTGSMGADYRWSKAPVELNAWLVFRAGAMLVLANDGCTYVLLVAKCMADAGLPTGPGGVVAAAIGGSLVAFCYWAKASAHRCVGDFAWYWGDFFFLMDGELVFDGVFELFPHPMYTVGYAAYYGFALISRSYTLLLTSMVAHALQLLFLVAIEEPHIQRTYGPKAAKPASAAPSTTSAAAPSYYMTQLVAWRLAHWGGLGTLLYRQSARASWTRAAAARGDSPTAAFAQWKRVYYTSAVVNRVVFFVAAAHVAPGWVATCLASPAAAARTALGAGLGAIAFYATRSARDAIGEDAAAYADFFLPPTRKAPVYTGVFRYVNHPTAALGCLGTYGLALTTGSWALGAVAAASQLAHVAFVYTVEVPHMTRLYARRRDAAALERALRRHAARVAAAADEVPLVRDVKVRVADGVAAQSARLAAEAAGVVGAVGGMGRAIAERRESLRADIRALKSRLRAHDLYLKARAVRDGAVTSLQRLDGDEVVALLERVGLANPALWVDSDSEDEGILRRCRSSGDVGSTGPVSQVVR</sequence>
<comment type="caution">
    <text evidence="1">The sequence shown here is derived from an EMBL/GenBank/DDBJ whole genome shotgun (WGS) entry which is preliminary data.</text>
</comment>
<name>A0ACC3CAZ5_PYRYE</name>
<protein>
    <submittedName>
        <fullName evidence="1">Uncharacterized protein</fullName>
    </submittedName>
</protein>
<proteinExistence type="predicted"/>
<gene>
    <name evidence="1" type="ORF">I4F81_009656</name>
</gene>
<dbReference type="EMBL" id="CM020620">
    <property type="protein sequence ID" value="KAK1867146.1"/>
    <property type="molecule type" value="Genomic_DNA"/>
</dbReference>
<evidence type="ECO:0000313" key="1">
    <source>
        <dbReference type="EMBL" id="KAK1867146.1"/>
    </source>
</evidence>
<dbReference type="Proteomes" id="UP000798662">
    <property type="component" value="Chromosome 3"/>
</dbReference>
<organism evidence="1 2">
    <name type="scientific">Pyropia yezoensis</name>
    <name type="common">Susabi-nori</name>
    <name type="synonym">Porphyra yezoensis</name>
    <dbReference type="NCBI Taxonomy" id="2788"/>
    <lineage>
        <taxon>Eukaryota</taxon>
        <taxon>Rhodophyta</taxon>
        <taxon>Bangiophyceae</taxon>
        <taxon>Bangiales</taxon>
        <taxon>Bangiaceae</taxon>
        <taxon>Pyropia</taxon>
    </lineage>
</organism>
<reference evidence="1" key="1">
    <citation type="submission" date="2019-11" db="EMBL/GenBank/DDBJ databases">
        <title>Nori genome reveals adaptations in red seaweeds to the harsh intertidal environment.</title>
        <authorList>
            <person name="Wang D."/>
            <person name="Mao Y."/>
        </authorList>
    </citation>
    <scope>NUCLEOTIDE SEQUENCE</scope>
    <source>
        <tissue evidence="1">Gametophyte</tissue>
    </source>
</reference>
<accession>A0ACC3CAZ5</accession>